<evidence type="ECO:0008006" key="4">
    <source>
        <dbReference type="Google" id="ProtNLM"/>
    </source>
</evidence>
<sequence length="105" mass="11252">MKKRVAVFMILCLTLFAFIPLSASAASTVQVTGQGQLVVTGNFLGSYAEVYVTNQNGQEVYDRIFSSYGGTGTVNATIPNLPYGTYRIIIGGPALSLSNLQYGFQ</sequence>
<feature type="chain" id="PRO_5031568858" description="IPT/TIG domain-containing protein" evidence="1">
    <location>
        <begin position="26"/>
        <end position="105"/>
    </location>
</feature>
<evidence type="ECO:0000313" key="3">
    <source>
        <dbReference type="Proteomes" id="UP000460318"/>
    </source>
</evidence>
<name>A0A7X3IF44_9BACL</name>
<dbReference type="RefSeq" id="WP_160496318.1">
    <property type="nucleotide sequence ID" value="NZ_WUBI01000001.1"/>
</dbReference>
<organism evidence="2 3">
    <name type="scientific">Paenibacillus dendrobii</name>
    <dbReference type="NCBI Taxonomy" id="2691084"/>
    <lineage>
        <taxon>Bacteria</taxon>
        <taxon>Bacillati</taxon>
        <taxon>Bacillota</taxon>
        <taxon>Bacilli</taxon>
        <taxon>Bacillales</taxon>
        <taxon>Paenibacillaceae</taxon>
        <taxon>Paenibacillus</taxon>
    </lineage>
</organism>
<keyword evidence="1" id="KW-0732">Signal</keyword>
<evidence type="ECO:0000256" key="1">
    <source>
        <dbReference type="SAM" id="SignalP"/>
    </source>
</evidence>
<gene>
    <name evidence="2" type="ORF">GRF59_03810</name>
</gene>
<evidence type="ECO:0000313" key="2">
    <source>
        <dbReference type="EMBL" id="MWV42744.1"/>
    </source>
</evidence>
<proteinExistence type="predicted"/>
<comment type="caution">
    <text evidence="2">The sequence shown here is derived from an EMBL/GenBank/DDBJ whole genome shotgun (WGS) entry which is preliminary data.</text>
</comment>
<dbReference type="Proteomes" id="UP000460318">
    <property type="component" value="Unassembled WGS sequence"/>
</dbReference>
<accession>A0A7X3IF44</accession>
<protein>
    <recommendedName>
        <fullName evidence="4">IPT/TIG domain-containing protein</fullName>
    </recommendedName>
</protein>
<dbReference type="AlphaFoldDB" id="A0A7X3IF44"/>
<keyword evidence="3" id="KW-1185">Reference proteome</keyword>
<dbReference type="EMBL" id="WUBI01000001">
    <property type="protein sequence ID" value="MWV42744.1"/>
    <property type="molecule type" value="Genomic_DNA"/>
</dbReference>
<reference evidence="2 3" key="1">
    <citation type="submission" date="2019-12" db="EMBL/GenBank/DDBJ databases">
        <title>Paenibacillus sp. nov., an endophytic bacterium isolated from the stem of Dendrobium.</title>
        <authorList>
            <person name="Zhao R."/>
        </authorList>
    </citation>
    <scope>NUCLEOTIDE SEQUENCE [LARGE SCALE GENOMIC DNA]</scope>
    <source>
        <strain evidence="2 3">HJL G12</strain>
    </source>
</reference>
<feature type="signal peptide" evidence="1">
    <location>
        <begin position="1"/>
        <end position="25"/>
    </location>
</feature>